<gene>
    <name evidence="2" type="ORF">F383_16383</name>
    <name evidence="1" type="ORF">F383_19057</name>
    <name evidence="3" type="ORF">F383_28015</name>
</gene>
<accession>A0A0B0MI47</accession>
<reference evidence="4" key="2">
    <citation type="submission" date="2014-09" db="EMBL/GenBank/DDBJ databases">
        <authorList>
            <person name="Mudge J."/>
            <person name="Ramaraj T."/>
            <person name="Lindquist I.E."/>
            <person name="Bharti A.K."/>
            <person name="Sundararajan A."/>
            <person name="Cameron C.T."/>
            <person name="Woodward J.E."/>
            <person name="May G.D."/>
            <person name="Brubaker C."/>
            <person name="Broadhvest J."/>
            <person name="Wilkins T.A."/>
        </authorList>
    </citation>
    <scope>NUCLEOTIDE SEQUENCE</scope>
    <source>
        <strain evidence="4">cv. AKA8401</strain>
    </source>
</reference>
<proteinExistence type="predicted"/>
<dbReference type="Proteomes" id="UP000032142">
    <property type="component" value="Unassembled WGS sequence"/>
</dbReference>
<sequence>MPSLMVLPPP</sequence>
<evidence type="ECO:0000313" key="4">
    <source>
        <dbReference type="Proteomes" id="UP000032142"/>
    </source>
</evidence>
<dbReference type="EMBL" id="KN416801">
    <property type="protein sequence ID" value="KHG20841.1"/>
    <property type="molecule type" value="Genomic_DNA"/>
</dbReference>
<evidence type="ECO:0000313" key="1">
    <source>
        <dbReference type="EMBL" id="KHG00062.1"/>
    </source>
</evidence>
<reference evidence="1" key="1">
    <citation type="submission" date="2014-09" db="EMBL/GenBank/DDBJ databases">
        <title>G. arboreum L. cv. AKA8401 A2 genome assembly version 1.0.</title>
        <authorList>
            <person name="Mudge J."/>
            <person name="Ramaraj T."/>
            <person name="Lindquist I.E."/>
            <person name="Bharti A.K."/>
            <person name="Sundararajan A."/>
            <person name="Cameron C.T."/>
            <person name="Woodward J.E."/>
            <person name="May G.D."/>
            <person name="Brubaker C."/>
            <person name="Broadhvest J."/>
            <person name="Wilkins T.A."/>
        </authorList>
    </citation>
    <scope>NUCLEOTIDE SEQUENCE</scope>
</reference>
<dbReference type="EMBL" id="KN395922">
    <property type="protein sequence ID" value="KHG11472.1"/>
    <property type="molecule type" value="Genomic_DNA"/>
</dbReference>
<evidence type="ECO:0000313" key="3">
    <source>
        <dbReference type="EMBL" id="KHG20841.1"/>
    </source>
</evidence>
<protein>
    <submittedName>
        <fullName evidence="1">Uncharacterized protein</fullName>
    </submittedName>
</protein>
<evidence type="ECO:0000313" key="2">
    <source>
        <dbReference type="EMBL" id="KHG11472.1"/>
    </source>
</evidence>
<dbReference type="EMBL" id="JRRC01110040">
    <property type="protein sequence ID" value="KHG00062.1"/>
    <property type="molecule type" value="Genomic_DNA"/>
</dbReference>
<keyword evidence="4" id="KW-1185">Reference proteome</keyword>
<organism evidence="1 4">
    <name type="scientific">Gossypium arboreum</name>
    <name type="common">Tree cotton</name>
    <name type="synonym">Gossypium nanking</name>
    <dbReference type="NCBI Taxonomy" id="29729"/>
    <lineage>
        <taxon>Eukaryota</taxon>
        <taxon>Viridiplantae</taxon>
        <taxon>Streptophyta</taxon>
        <taxon>Embryophyta</taxon>
        <taxon>Tracheophyta</taxon>
        <taxon>Spermatophyta</taxon>
        <taxon>Magnoliopsida</taxon>
        <taxon>eudicotyledons</taxon>
        <taxon>Gunneridae</taxon>
        <taxon>Pentapetalae</taxon>
        <taxon>rosids</taxon>
        <taxon>malvids</taxon>
        <taxon>Malvales</taxon>
        <taxon>Malvaceae</taxon>
        <taxon>Malvoideae</taxon>
        <taxon>Gossypium</taxon>
    </lineage>
</organism>
<name>A0A0B0MI47_GOSAR</name>